<keyword evidence="3 8" id="KW-0489">Methyltransferase</keyword>
<feature type="active site" description="Nucleophile; methyl group acceptor" evidence="8">
    <location>
        <position position="145"/>
    </location>
</feature>
<dbReference type="EMBL" id="JBHTBY010000003">
    <property type="protein sequence ID" value="MFC7320077.1"/>
    <property type="molecule type" value="Genomic_DNA"/>
</dbReference>
<comment type="similarity">
    <text evidence="8">Belongs to the MGMT family.</text>
</comment>
<dbReference type="InterPro" id="IPR023546">
    <property type="entry name" value="MGMT"/>
</dbReference>
<evidence type="ECO:0000256" key="7">
    <source>
        <dbReference type="ARBA" id="ARBA00049348"/>
    </source>
</evidence>
<keyword evidence="4 8" id="KW-0808">Transferase</keyword>
<organism evidence="11 12">
    <name type="scientific">Halobacillus campisalis</name>
    <dbReference type="NCBI Taxonomy" id="435909"/>
    <lineage>
        <taxon>Bacteria</taxon>
        <taxon>Bacillati</taxon>
        <taxon>Bacillota</taxon>
        <taxon>Bacilli</taxon>
        <taxon>Bacillales</taxon>
        <taxon>Bacillaceae</taxon>
        <taxon>Halobacillus</taxon>
    </lineage>
</organism>
<comment type="subcellular location">
    <subcellularLocation>
        <location evidence="8">Cytoplasm</location>
    </subcellularLocation>
</comment>
<evidence type="ECO:0000256" key="6">
    <source>
        <dbReference type="ARBA" id="ARBA00023204"/>
    </source>
</evidence>
<dbReference type="InterPro" id="IPR014048">
    <property type="entry name" value="MethylDNA_cys_MeTrfase_DNA-bd"/>
</dbReference>
<sequence>MSNHSKIYYGVMDSPVGSLTILAADEGILRVDYGHYESLISFYQTWTKKHLMRSSFEHQPDHHYVKQAVQEIKEYFAKERTTFSLPLLCYGTPFQRSVWKTLVDSIPIGETRSYKEIAIALKASQSVRAVGGAINKNPFSIVVPCHRVIGTNGKLVGYAGGLDRKRKLLELESSEHLIESHL</sequence>
<dbReference type="InterPro" id="IPR036631">
    <property type="entry name" value="MGMT_N_sf"/>
</dbReference>
<evidence type="ECO:0000313" key="12">
    <source>
        <dbReference type="Proteomes" id="UP001596494"/>
    </source>
</evidence>
<dbReference type="InterPro" id="IPR036388">
    <property type="entry name" value="WH-like_DNA-bd_sf"/>
</dbReference>
<dbReference type="CDD" id="cd06445">
    <property type="entry name" value="ATase"/>
    <property type="match status" value="1"/>
</dbReference>
<dbReference type="NCBIfam" id="TIGR00589">
    <property type="entry name" value="ogt"/>
    <property type="match status" value="1"/>
</dbReference>
<proteinExistence type="inferred from homology"/>
<evidence type="ECO:0000256" key="2">
    <source>
        <dbReference type="ARBA" id="ARBA00022490"/>
    </source>
</evidence>
<comment type="catalytic activity">
    <reaction evidence="1 8">
        <text>a 4-O-methyl-thymidine in DNA + L-cysteinyl-[protein] = a thymidine in DNA + S-methyl-L-cysteinyl-[protein]</text>
        <dbReference type="Rhea" id="RHEA:53428"/>
        <dbReference type="Rhea" id="RHEA-COMP:10131"/>
        <dbReference type="Rhea" id="RHEA-COMP:10132"/>
        <dbReference type="Rhea" id="RHEA-COMP:13555"/>
        <dbReference type="Rhea" id="RHEA-COMP:13556"/>
        <dbReference type="ChEBI" id="CHEBI:29950"/>
        <dbReference type="ChEBI" id="CHEBI:82612"/>
        <dbReference type="ChEBI" id="CHEBI:137386"/>
        <dbReference type="ChEBI" id="CHEBI:137387"/>
        <dbReference type="EC" id="2.1.1.63"/>
    </reaction>
</comment>
<keyword evidence="6 8" id="KW-0234">DNA repair</keyword>
<dbReference type="Proteomes" id="UP001596494">
    <property type="component" value="Unassembled WGS sequence"/>
</dbReference>
<dbReference type="RefSeq" id="WP_253936374.1">
    <property type="nucleotide sequence ID" value="NZ_JAPVRC010000008.1"/>
</dbReference>
<dbReference type="PROSITE" id="PS00374">
    <property type="entry name" value="MGMT"/>
    <property type="match status" value="1"/>
</dbReference>
<dbReference type="Pfam" id="PF02870">
    <property type="entry name" value="Methyltransf_1N"/>
    <property type="match status" value="1"/>
</dbReference>
<feature type="domain" description="Methylated-DNA-[protein]-cysteine S-methyltransferase DNA binding" evidence="9">
    <location>
        <begin position="93"/>
        <end position="173"/>
    </location>
</feature>
<name>A0ABW2K1U1_9BACI</name>
<dbReference type="HAMAP" id="MF_00772">
    <property type="entry name" value="OGT"/>
    <property type="match status" value="1"/>
</dbReference>
<evidence type="ECO:0000256" key="8">
    <source>
        <dbReference type="HAMAP-Rule" id="MF_00772"/>
    </source>
</evidence>
<keyword evidence="5 8" id="KW-0227">DNA damage</keyword>
<comment type="function">
    <text evidence="8">Involved in the cellular defense against the biological effects of O6-methylguanine (O6-MeG) and O4-methylthymine (O4-MeT) in DNA. Repairs the methylated nucleobase in DNA by stoichiometrically transferring the methyl group to a cysteine residue in the enzyme. This is a suicide reaction: the enzyme is irreversibly inactivated.</text>
</comment>
<dbReference type="Gene3D" id="3.30.160.70">
    <property type="entry name" value="Methylated DNA-protein cysteine methyltransferase domain"/>
    <property type="match status" value="1"/>
</dbReference>
<evidence type="ECO:0000256" key="5">
    <source>
        <dbReference type="ARBA" id="ARBA00022763"/>
    </source>
</evidence>
<dbReference type="Pfam" id="PF01035">
    <property type="entry name" value="DNA_binding_1"/>
    <property type="match status" value="1"/>
</dbReference>
<accession>A0ABW2K1U1</accession>
<evidence type="ECO:0000256" key="4">
    <source>
        <dbReference type="ARBA" id="ARBA00022679"/>
    </source>
</evidence>
<dbReference type="PANTHER" id="PTHR10815">
    <property type="entry name" value="METHYLATED-DNA--PROTEIN-CYSTEINE METHYLTRANSFERASE"/>
    <property type="match status" value="1"/>
</dbReference>
<evidence type="ECO:0000256" key="3">
    <source>
        <dbReference type="ARBA" id="ARBA00022603"/>
    </source>
</evidence>
<comment type="miscellaneous">
    <text evidence="8">This enzyme catalyzes only one turnover and therefore is not strictly catalytic. According to one definition, an enzyme is a biocatalyst that acts repeatedly and over many reaction cycles.</text>
</comment>
<dbReference type="EC" id="2.1.1.63" evidence="8"/>
<evidence type="ECO:0000313" key="11">
    <source>
        <dbReference type="EMBL" id="MFC7320077.1"/>
    </source>
</evidence>
<reference evidence="12" key="1">
    <citation type="journal article" date="2019" name="Int. J. Syst. Evol. Microbiol.">
        <title>The Global Catalogue of Microorganisms (GCM) 10K type strain sequencing project: providing services to taxonomists for standard genome sequencing and annotation.</title>
        <authorList>
            <consortium name="The Broad Institute Genomics Platform"/>
            <consortium name="The Broad Institute Genome Sequencing Center for Infectious Disease"/>
            <person name="Wu L."/>
            <person name="Ma J."/>
        </authorList>
    </citation>
    <scope>NUCLEOTIDE SEQUENCE [LARGE SCALE GENOMIC DNA]</scope>
    <source>
        <strain evidence="12">CCUG 73951</strain>
    </source>
</reference>
<dbReference type="SUPFAM" id="SSF53155">
    <property type="entry name" value="Methylated DNA-protein cysteine methyltransferase domain"/>
    <property type="match status" value="1"/>
</dbReference>
<evidence type="ECO:0000259" key="9">
    <source>
        <dbReference type="Pfam" id="PF01035"/>
    </source>
</evidence>
<dbReference type="PANTHER" id="PTHR10815:SF13">
    <property type="entry name" value="METHYLATED-DNA--PROTEIN-CYSTEINE METHYLTRANSFERASE"/>
    <property type="match status" value="1"/>
</dbReference>
<evidence type="ECO:0000259" key="10">
    <source>
        <dbReference type="Pfam" id="PF02870"/>
    </source>
</evidence>
<protein>
    <recommendedName>
        <fullName evidence="8">Methylated-DNA--protein-cysteine methyltransferase</fullName>
        <ecNumber evidence="8">2.1.1.63</ecNumber>
    </recommendedName>
    <alternativeName>
        <fullName evidence="8">6-O-methylguanine-DNA methyltransferase</fullName>
        <shortName evidence="8">MGMT</shortName>
    </alternativeName>
    <alternativeName>
        <fullName evidence="8">O-6-methylguanine-DNA-alkyltransferase</fullName>
    </alternativeName>
</protein>
<dbReference type="Gene3D" id="1.10.10.10">
    <property type="entry name" value="Winged helix-like DNA-binding domain superfamily/Winged helix DNA-binding domain"/>
    <property type="match status" value="1"/>
</dbReference>
<gene>
    <name evidence="11" type="ORF">ACFQMN_04245</name>
</gene>
<feature type="domain" description="Methylguanine DNA methyltransferase ribonuclease-like" evidence="10">
    <location>
        <begin position="7"/>
        <end position="87"/>
    </location>
</feature>
<keyword evidence="2 8" id="KW-0963">Cytoplasm</keyword>
<dbReference type="GO" id="GO:0032259">
    <property type="term" value="P:methylation"/>
    <property type="evidence" value="ECO:0007669"/>
    <property type="project" value="UniProtKB-KW"/>
</dbReference>
<comment type="catalytic activity">
    <reaction evidence="7 8">
        <text>a 6-O-methyl-2'-deoxyguanosine in DNA + L-cysteinyl-[protein] = S-methyl-L-cysteinyl-[protein] + a 2'-deoxyguanosine in DNA</text>
        <dbReference type="Rhea" id="RHEA:24000"/>
        <dbReference type="Rhea" id="RHEA-COMP:10131"/>
        <dbReference type="Rhea" id="RHEA-COMP:10132"/>
        <dbReference type="Rhea" id="RHEA-COMP:11367"/>
        <dbReference type="Rhea" id="RHEA-COMP:11368"/>
        <dbReference type="ChEBI" id="CHEBI:29950"/>
        <dbReference type="ChEBI" id="CHEBI:82612"/>
        <dbReference type="ChEBI" id="CHEBI:85445"/>
        <dbReference type="ChEBI" id="CHEBI:85448"/>
        <dbReference type="EC" id="2.1.1.63"/>
    </reaction>
</comment>
<dbReference type="InterPro" id="IPR036217">
    <property type="entry name" value="MethylDNA_cys_MeTrfase_DNAb"/>
</dbReference>
<dbReference type="SUPFAM" id="SSF46767">
    <property type="entry name" value="Methylated DNA-protein cysteine methyltransferase, C-terminal domain"/>
    <property type="match status" value="1"/>
</dbReference>
<dbReference type="GO" id="GO:0003908">
    <property type="term" value="F:methylated-DNA-[protein]-cysteine S-methyltransferase activity"/>
    <property type="evidence" value="ECO:0007669"/>
    <property type="project" value="UniProtKB-EC"/>
</dbReference>
<evidence type="ECO:0000256" key="1">
    <source>
        <dbReference type="ARBA" id="ARBA00001286"/>
    </source>
</evidence>
<dbReference type="InterPro" id="IPR001497">
    <property type="entry name" value="MethylDNA_cys_MeTrfase_AS"/>
</dbReference>
<comment type="caution">
    <text evidence="11">The sequence shown here is derived from an EMBL/GenBank/DDBJ whole genome shotgun (WGS) entry which is preliminary data.</text>
</comment>
<keyword evidence="12" id="KW-1185">Reference proteome</keyword>
<dbReference type="InterPro" id="IPR008332">
    <property type="entry name" value="MethylG_MeTrfase_N"/>
</dbReference>